<dbReference type="InterPro" id="IPR043025">
    <property type="entry name" value="DRP_PD-(D/E)XK_dom"/>
</dbReference>
<dbReference type="Pfam" id="PF06044">
    <property type="entry name" value="DpnI"/>
    <property type="match status" value="1"/>
</dbReference>
<name>A0A5J6VJS7_9VIRU</name>
<reference evidence="1" key="1">
    <citation type="journal article" date="2019" name="Philos. Trans. R. Soc. Lond., B, Biol. Sci.">
        <title>Targeted metagenomic recovery of four divergent viruses reveals shared and distinctive characteristics of giant viruses of marine eukaryotes.</title>
        <authorList>
            <person name="Needham D.M."/>
            <person name="Poirier C."/>
            <person name="Hehenberger E."/>
            <person name="Jimenez V."/>
            <person name="Swalwell J.E."/>
            <person name="Santoro A.E."/>
            <person name="Worden A.Z."/>
        </authorList>
    </citation>
    <scope>NUCLEOTIDE SEQUENCE</scope>
    <source>
        <strain evidence="1">MPacV-611</strain>
    </source>
</reference>
<evidence type="ECO:0000313" key="1">
    <source>
        <dbReference type="EMBL" id="QFG74322.1"/>
    </source>
</evidence>
<dbReference type="EMBL" id="MN448286">
    <property type="protein sequence ID" value="QFG74322.1"/>
    <property type="molecule type" value="Genomic_DNA"/>
</dbReference>
<sequence>MPCSFCNSNNHTSKNCKLEKLISKDIKLRVGNLMEQFAENYIRCNKCNHKMTMLNNHAPSLDLVCTGCQSKFEVKSKCLSVSNLPQDLVINHGNYNLYKQRQSQNLNFIIIIYGVDRKSKLITIKKVFIVPNDIIVNTNYFIVEQNTTNRLSTIYINNHYIFKNITNNIFTYNLKPFVDQKIIEYRRQLQSHKN</sequence>
<dbReference type="Gene3D" id="3.40.210.30">
    <property type="entry name" value="Dam replacing family, catalytic PD-(D/E)XK domain"/>
    <property type="match status" value="1"/>
</dbReference>
<accession>A0A5J6VJS7</accession>
<protein>
    <submittedName>
        <fullName evidence="1">Uncharacterized protein</fullName>
    </submittedName>
</protein>
<organism evidence="1">
    <name type="scientific">Megaviridae environmental sample</name>
    <dbReference type="NCBI Taxonomy" id="1737588"/>
    <lineage>
        <taxon>Viruses</taxon>
        <taxon>Varidnaviria</taxon>
        <taxon>Bamfordvirae</taxon>
        <taxon>Nucleocytoviricota</taxon>
        <taxon>Megaviricetes</taxon>
        <taxon>Imitervirales</taxon>
        <taxon>Mimiviridae</taxon>
        <taxon>environmental samples</taxon>
    </lineage>
</organism>
<proteinExistence type="predicted"/>
<dbReference type="InterPro" id="IPR010324">
    <property type="entry name" value="DRP"/>
</dbReference>